<dbReference type="PANTHER" id="PTHR34383">
    <property type="entry name" value="POLYPHOSPHATE:AMP PHOSPHOTRANSFERASE-RELATED"/>
    <property type="match status" value="1"/>
</dbReference>
<evidence type="ECO:0000256" key="1">
    <source>
        <dbReference type="ARBA" id="ARBA00009924"/>
    </source>
</evidence>
<dbReference type="GO" id="GO:0008976">
    <property type="term" value="F:polyphosphate kinase activity"/>
    <property type="evidence" value="ECO:0007669"/>
    <property type="project" value="InterPro"/>
</dbReference>
<evidence type="ECO:0000256" key="4">
    <source>
        <dbReference type="SAM" id="MobiDB-lite"/>
    </source>
</evidence>
<evidence type="ECO:0000256" key="2">
    <source>
        <dbReference type="ARBA" id="ARBA00022679"/>
    </source>
</evidence>
<comment type="similarity">
    <text evidence="1">Belongs to the polyphosphate kinase 2 (PPK2) family. Class I subfamily.</text>
</comment>
<accession>A0A6J4N6W7</accession>
<keyword evidence="2" id="KW-0808">Transferase</keyword>
<dbReference type="InterPro" id="IPR022300">
    <property type="entry name" value="PPK2-rel_1"/>
</dbReference>
<protein>
    <submittedName>
        <fullName evidence="6">Polyphosphate kinase 2</fullName>
    </submittedName>
</protein>
<proteinExistence type="inferred from homology"/>
<dbReference type="SUPFAM" id="SSF52540">
    <property type="entry name" value="P-loop containing nucleoside triphosphate hydrolases"/>
    <property type="match status" value="1"/>
</dbReference>
<dbReference type="InterPro" id="IPR022488">
    <property type="entry name" value="PPK2-related"/>
</dbReference>
<dbReference type="Gene3D" id="3.40.50.300">
    <property type="entry name" value="P-loop containing nucleotide triphosphate hydrolases"/>
    <property type="match status" value="1"/>
</dbReference>
<evidence type="ECO:0000256" key="3">
    <source>
        <dbReference type="ARBA" id="ARBA00022777"/>
    </source>
</evidence>
<feature type="compositionally biased region" description="Basic and acidic residues" evidence="4">
    <location>
        <begin position="269"/>
        <end position="279"/>
    </location>
</feature>
<feature type="region of interest" description="Disordered" evidence="4">
    <location>
        <begin position="267"/>
        <end position="293"/>
    </location>
</feature>
<keyword evidence="3 6" id="KW-0418">Kinase</keyword>
<dbReference type="PIRSF" id="PIRSF028756">
    <property type="entry name" value="PPK2_prd"/>
    <property type="match status" value="1"/>
</dbReference>
<gene>
    <name evidence="6" type="ORF">AVDCRST_MAG74-137</name>
</gene>
<dbReference type="InterPro" id="IPR027417">
    <property type="entry name" value="P-loop_NTPase"/>
</dbReference>
<name>A0A6J4N6W7_9BACT</name>
<dbReference type="PANTHER" id="PTHR34383:SF3">
    <property type="entry name" value="POLYPHOSPHATE:AMP PHOSPHOTRANSFERASE"/>
    <property type="match status" value="1"/>
</dbReference>
<evidence type="ECO:0000313" key="6">
    <source>
        <dbReference type="EMBL" id="CAA9375924.1"/>
    </source>
</evidence>
<feature type="domain" description="Polyphosphate kinase-2-related" evidence="5">
    <location>
        <begin position="30"/>
        <end position="262"/>
    </location>
</feature>
<dbReference type="EMBL" id="CADCUR010000002">
    <property type="protein sequence ID" value="CAA9375924.1"/>
    <property type="molecule type" value="Genomic_DNA"/>
</dbReference>
<organism evidence="6">
    <name type="scientific">uncultured Pyrinomonadaceae bacterium</name>
    <dbReference type="NCBI Taxonomy" id="2283094"/>
    <lineage>
        <taxon>Bacteria</taxon>
        <taxon>Pseudomonadati</taxon>
        <taxon>Acidobacteriota</taxon>
        <taxon>Blastocatellia</taxon>
        <taxon>Blastocatellales</taxon>
        <taxon>Pyrinomonadaceae</taxon>
        <taxon>environmental samples</taxon>
    </lineage>
</organism>
<reference evidence="6" key="1">
    <citation type="submission" date="2020-02" db="EMBL/GenBank/DDBJ databases">
        <authorList>
            <person name="Meier V. D."/>
        </authorList>
    </citation>
    <scope>NUCLEOTIDE SEQUENCE</scope>
    <source>
        <strain evidence="6">AVDCRST_MAG74</strain>
    </source>
</reference>
<dbReference type="AlphaFoldDB" id="A0A6J4N6W7"/>
<dbReference type="GO" id="GO:0006797">
    <property type="term" value="P:polyphosphate metabolic process"/>
    <property type="evidence" value="ECO:0007669"/>
    <property type="project" value="InterPro"/>
</dbReference>
<dbReference type="Pfam" id="PF03976">
    <property type="entry name" value="PPK2"/>
    <property type="match status" value="1"/>
</dbReference>
<dbReference type="NCBIfam" id="TIGR03709">
    <property type="entry name" value="PPK2_rel_1"/>
    <property type="match status" value="1"/>
</dbReference>
<sequence length="293" mass="34896">MNHEQFIYQPDKKQRLADFDPDFTNGFGSEREAQERMQEDVAEMAKYHDILMAHETNGLLVVFQAMDGAGKDATIKNVMSALDPQGCEMKMFKAQTEKELKHDYLRHAAQSVPARGQIGIFNRSYYEHVIVERIHPEKLEQQKLPRAAMKKDIWEKRFRHINNFEEYLLDNGIHTLKFFLNLSKDEQREKLLERMERNDKRWKFSREDLEDREHWDEYMKVYEEAFERTSTEIAPWHIIPDNHRWFARAAVASIILAKLKSLHAQYPTADEKQKKEMAQARKSLRREKPTTKK</sequence>
<dbReference type="InterPro" id="IPR016898">
    <property type="entry name" value="Polyphosphate_phosphotransfera"/>
</dbReference>
<evidence type="ECO:0000259" key="5">
    <source>
        <dbReference type="Pfam" id="PF03976"/>
    </source>
</evidence>